<gene>
    <name evidence="1" type="ORF">D7004_17985</name>
</gene>
<accession>A0A3N0BN64</accession>
<dbReference type="OrthoDB" id="5363652at2"/>
<proteinExistence type="predicted"/>
<protein>
    <submittedName>
        <fullName evidence="1">Abi family protein</fullName>
    </submittedName>
</protein>
<dbReference type="EMBL" id="RBEE01000044">
    <property type="protein sequence ID" value="RNL50109.1"/>
    <property type="molecule type" value="Genomic_DNA"/>
</dbReference>
<name>A0A3N0BN64_9SPHI</name>
<keyword evidence="2" id="KW-1185">Reference proteome</keyword>
<evidence type="ECO:0000313" key="1">
    <source>
        <dbReference type="EMBL" id="RNL50109.1"/>
    </source>
</evidence>
<organism evidence="1 2">
    <name type="scientific">Pedobacter jejuensis</name>
    <dbReference type="NCBI Taxonomy" id="1268550"/>
    <lineage>
        <taxon>Bacteria</taxon>
        <taxon>Pseudomonadati</taxon>
        <taxon>Bacteroidota</taxon>
        <taxon>Sphingobacteriia</taxon>
        <taxon>Sphingobacteriales</taxon>
        <taxon>Sphingobacteriaceae</taxon>
        <taxon>Pedobacter</taxon>
    </lineage>
</organism>
<reference evidence="1 2" key="1">
    <citation type="submission" date="2018-10" db="EMBL/GenBank/DDBJ databases">
        <title>Genome sequencing of Pedobacter jejuensis TNB23.</title>
        <authorList>
            <person name="Cho Y.-J."/>
            <person name="Cho A."/>
            <person name="Kim O.-S."/>
        </authorList>
    </citation>
    <scope>NUCLEOTIDE SEQUENCE [LARGE SCALE GENOMIC DNA]</scope>
    <source>
        <strain evidence="1 2">TNB23</strain>
    </source>
</reference>
<comment type="caution">
    <text evidence="1">The sequence shown here is derived from an EMBL/GenBank/DDBJ whole genome shotgun (WGS) entry which is preliminary data.</text>
</comment>
<dbReference type="RefSeq" id="WP_123207222.1">
    <property type="nucleotide sequence ID" value="NZ_RBEE01000044.1"/>
</dbReference>
<dbReference type="Proteomes" id="UP000274046">
    <property type="component" value="Unassembled WGS sequence"/>
</dbReference>
<dbReference type="AlphaFoldDB" id="A0A3N0BN64"/>
<dbReference type="Pfam" id="PF07751">
    <property type="entry name" value="Abi_2"/>
    <property type="match status" value="1"/>
</dbReference>
<dbReference type="InterPro" id="IPR011664">
    <property type="entry name" value="Abi_system_AbiD/AbiF-like"/>
</dbReference>
<sequence>MGAKATTVDEQIALLKGRGMVIADEPKAKEILLDIGYYRLGFYWNCFECDDKHTLTAGTKFEDVVSLYYLDVDLRELLLKYIYRIEVHFRTQIVYYVSNKYQDSPTWFVNSKVVGADYITSFEKFYDENFKKNNKPILKHHQKYINDKFAPAWKTIEFIPFGGSLKLFKAIKDESIKQTICSSYNLKKLYIFQNFMQTLIYVRNMCSHGGVLYDLMQPKGISNIPGNKYNFRNQHSLDASIKVIRYLLAQISTNREIEMELKLDTLFKSFENNPMIKKVINEKIDYAL</sequence>
<evidence type="ECO:0000313" key="2">
    <source>
        <dbReference type="Proteomes" id="UP000274046"/>
    </source>
</evidence>